<reference evidence="1" key="2">
    <citation type="submission" date="2020-08" db="EMBL/GenBank/DDBJ databases">
        <authorList>
            <person name="Lai Q."/>
        </authorList>
    </citation>
    <scope>NUCLEOTIDE SEQUENCE</scope>
    <source>
        <strain evidence="1">S27-2</strain>
    </source>
</reference>
<evidence type="ECO:0000313" key="2">
    <source>
        <dbReference type="Proteomes" id="UP000601768"/>
    </source>
</evidence>
<name>A0A8J6LWT5_9ALTE</name>
<accession>A0A8J6LWT5</accession>
<organism evidence="1 2">
    <name type="scientific">Neptunicella marina</name>
    <dbReference type="NCBI Taxonomy" id="2125989"/>
    <lineage>
        <taxon>Bacteria</taxon>
        <taxon>Pseudomonadati</taxon>
        <taxon>Pseudomonadota</taxon>
        <taxon>Gammaproteobacteria</taxon>
        <taxon>Alteromonadales</taxon>
        <taxon>Alteromonadaceae</taxon>
        <taxon>Neptunicella</taxon>
    </lineage>
</organism>
<dbReference type="AlphaFoldDB" id="A0A8J6LWT5"/>
<dbReference type="PROSITE" id="PS51257">
    <property type="entry name" value="PROKAR_LIPOPROTEIN"/>
    <property type="match status" value="1"/>
</dbReference>
<keyword evidence="2" id="KW-1185">Reference proteome</keyword>
<dbReference type="Proteomes" id="UP000601768">
    <property type="component" value="Unassembled WGS sequence"/>
</dbReference>
<dbReference type="RefSeq" id="WP_186505797.1">
    <property type="nucleotide sequence ID" value="NZ_JACNEP010000003.1"/>
</dbReference>
<gene>
    <name evidence="1" type="ORF">H8B19_05515</name>
</gene>
<protein>
    <submittedName>
        <fullName evidence="1">Uncharacterized protein</fullName>
    </submittedName>
</protein>
<dbReference type="EMBL" id="JACNEP010000003">
    <property type="protein sequence ID" value="MBC3765324.1"/>
    <property type="molecule type" value="Genomic_DNA"/>
</dbReference>
<reference evidence="1" key="1">
    <citation type="journal article" date="2018" name="Int. J. Syst. Evol. Microbiol.">
        <title>Neptunicella marina gen. nov., sp. nov., isolated from surface seawater.</title>
        <authorList>
            <person name="Liu X."/>
            <person name="Lai Q."/>
            <person name="Du Y."/>
            <person name="Zhang X."/>
            <person name="Liu Z."/>
            <person name="Sun F."/>
            <person name="Shao Z."/>
        </authorList>
    </citation>
    <scope>NUCLEOTIDE SEQUENCE</scope>
    <source>
        <strain evidence="1">S27-2</strain>
    </source>
</reference>
<comment type="caution">
    <text evidence="1">The sequence shown here is derived from an EMBL/GenBank/DDBJ whole genome shotgun (WGS) entry which is preliminary data.</text>
</comment>
<sequence length="136" mass="15773">MHKLILVLMALLLFSCEKKDSVAEGKVFFDNYQNYLLAGGDESKLIDSYFSDSHIIDVPYLERLSGTEINVLCMFMNDYKNSKFDVSSLQKNRIDEDFNVIKNFLLKINHPGNVYRSCVEPFLLEVEKGLRYKTKT</sequence>
<proteinExistence type="predicted"/>
<evidence type="ECO:0000313" key="1">
    <source>
        <dbReference type="EMBL" id="MBC3765324.1"/>
    </source>
</evidence>